<keyword evidence="1" id="KW-0732">Signal</keyword>
<protein>
    <submittedName>
        <fullName evidence="2">Uncharacterized protein</fullName>
    </submittedName>
</protein>
<evidence type="ECO:0000313" key="2">
    <source>
        <dbReference type="EMBL" id="NOU97332.1"/>
    </source>
</evidence>
<comment type="caution">
    <text evidence="2">The sequence shown here is derived from an EMBL/GenBank/DDBJ whole genome shotgun (WGS) entry which is preliminary data.</text>
</comment>
<dbReference type="Proteomes" id="UP000641588">
    <property type="component" value="Unassembled WGS sequence"/>
</dbReference>
<keyword evidence="3" id="KW-1185">Reference proteome</keyword>
<sequence>MFRLKRVLCLTLIISALMFPTSAFASNGNNSSDSKRSNFEQFISSLFGNKGKNDDLYNYWGNNKDKNDWHWKWDFKDWNDKNLDSYDIWERWYCY</sequence>
<proteinExistence type="predicted"/>
<accession>A0A972GVC0</accession>
<gene>
    <name evidence="2" type="ORF">GC093_29490</name>
</gene>
<evidence type="ECO:0000256" key="1">
    <source>
        <dbReference type="SAM" id="SignalP"/>
    </source>
</evidence>
<evidence type="ECO:0000313" key="3">
    <source>
        <dbReference type="Proteomes" id="UP000641588"/>
    </source>
</evidence>
<name>A0A972GVC0_9BACL</name>
<dbReference type="AlphaFoldDB" id="A0A972GVC0"/>
<reference evidence="2" key="1">
    <citation type="submission" date="2019-10" db="EMBL/GenBank/DDBJ databases">
        <title>Description of Paenibacillus glebae sp. nov.</title>
        <authorList>
            <person name="Carlier A."/>
            <person name="Qi S."/>
        </authorList>
    </citation>
    <scope>NUCLEOTIDE SEQUENCE</scope>
    <source>
        <strain evidence="2">LMG 31456</strain>
    </source>
</reference>
<dbReference type="RefSeq" id="WP_171655567.1">
    <property type="nucleotide sequence ID" value="NZ_WHOD01000109.1"/>
</dbReference>
<feature type="signal peptide" evidence="1">
    <location>
        <begin position="1"/>
        <end position="25"/>
    </location>
</feature>
<organism evidence="2 3">
    <name type="scientific">Paenibacillus foliorum</name>
    <dbReference type="NCBI Taxonomy" id="2654974"/>
    <lineage>
        <taxon>Bacteria</taxon>
        <taxon>Bacillati</taxon>
        <taxon>Bacillota</taxon>
        <taxon>Bacilli</taxon>
        <taxon>Bacillales</taxon>
        <taxon>Paenibacillaceae</taxon>
        <taxon>Paenibacillus</taxon>
    </lineage>
</organism>
<dbReference type="EMBL" id="WHOD01000109">
    <property type="protein sequence ID" value="NOU97332.1"/>
    <property type="molecule type" value="Genomic_DNA"/>
</dbReference>
<feature type="chain" id="PRO_5036803656" evidence="1">
    <location>
        <begin position="26"/>
        <end position="95"/>
    </location>
</feature>